<proteinExistence type="predicted"/>
<dbReference type="AlphaFoldDB" id="A0A367KUG8"/>
<name>A0A367KUG8_RHIST</name>
<protein>
    <submittedName>
        <fullName evidence="1">Uncharacterized protein</fullName>
    </submittedName>
</protein>
<reference evidence="1 2" key="1">
    <citation type="journal article" date="2018" name="G3 (Bethesda)">
        <title>Phylogenetic and Phylogenomic Definition of Rhizopus Species.</title>
        <authorList>
            <person name="Gryganskyi A.P."/>
            <person name="Golan J."/>
            <person name="Dolatabadi S."/>
            <person name="Mondo S."/>
            <person name="Robb S."/>
            <person name="Idnurm A."/>
            <person name="Muszewska A."/>
            <person name="Steczkiewicz K."/>
            <person name="Masonjones S."/>
            <person name="Liao H.L."/>
            <person name="Gajdeczka M.T."/>
            <person name="Anike F."/>
            <person name="Vuek A."/>
            <person name="Anishchenko I.M."/>
            <person name="Voigt K."/>
            <person name="de Hoog G.S."/>
            <person name="Smith M.E."/>
            <person name="Heitman J."/>
            <person name="Vilgalys R."/>
            <person name="Stajich J.E."/>
        </authorList>
    </citation>
    <scope>NUCLEOTIDE SEQUENCE [LARGE SCALE GENOMIC DNA]</scope>
    <source>
        <strain evidence="1 2">LSU 92-RS-03</strain>
    </source>
</reference>
<evidence type="ECO:0000313" key="2">
    <source>
        <dbReference type="Proteomes" id="UP000253551"/>
    </source>
</evidence>
<dbReference type="Proteomes" id="UP000253551">
    <property type="component" value="Unassembled WGS sequence"/>
</dbReference>
<evidence type="ECO:0000313" key="1">
    <source>
        <dbReference type="EMBL" id="RCI05846.1"/>
    </source>
</evidence>
<sequence length="85" mass="9798">MFKWLPLKTLTKIGNIKDVLEMTKNVLSFVKEELISVKNKVELSEDDLEDSKMKALAVRDIKSFIKGQRLGFDEDTVNYIYDDVG</sequence>
<organism evidence="1 2">
    <name type="scientific">Rhizopus stolonifer</name>
    <name type="common">Rhizopus nigricans</name>
    <dbReference type="NCBI Taxonomy" id="4846"/>
    <lineage>
        <taxon>Eukaryota</taxon>
        <taxon>Fungi</taxon>
        <taxon>Fungi incertae sedis</taxon>
        <taxon>Mucoromycota</taxon>
        <taxon>Mucoromycotina</taxon>
        <taxon>Mucoromycetes</taxon>
        <taxon>Mucorales</taxon>
        <taxon>Mucorineae</taxon>
        <taxon>Rhizopodaceae</taxon>
        <taxon>Rhizopus</taxon>
    </lineage>
</organism>
<accession>A0A367KUG8</accession>
<gene>
    <name evidence="1" type="ORF">CU098_012140</name>
</gene>
<keyword evidence="2" id="KW-1185">Reference proteome</keyword>
<comment type="caution">
    <text evidence="1">The sequence shown here is derived from an EMBL/GenBank/DDBJ whole genome shotgun (WGS) entry which is preliminary data.</text>
</comment>
<dbReference type="EMBL" id="PJQM01000288">
    <property type="protein sequence ID" value="RCI05846.1"/>
    <property type="molecule type" value="Genomic_DNA"/>
</dbReference>